<feature type="region of interest" description="Disordered" evidence="5">
    <location>
        <begin position="122"/>
        <end position="234"/>
    </location>
</feature>
<evidence type="ECO:0000313" key="8">
    <source>
        <dbReference type="Proteomes" id="UP000664859"/>
    </source>
</evidence>
<protein>
    <submittedName>
        <fullName evidence="7">HSF-type DNA-binding-domain-containing protein</fullName>
    </submittedName>
</protein>
<evidence type="ECO:0000256" key="2">
    <source>
        <dbReference type="ARBA" id="ARBA00023125"/>
    </source>
</evidence>
<evidence type="ECO:0000259" key="6">
    <source>
        <dbReference type="SMART" id="SM00415"/>
    </source>
</evidence>
<dbReference type="GO" id="GO:0043565">
    <property type="term" value="F:sequence-specific DNA binding"/>
    <property type="evidence" value="ECO:0007669"/>
    <property type="project" value="InterPro"/>
</dbReference>
<dbReference type="Proteomes" id="UP000664859">
    <property type="component" value="Unassembled WGS sequence"/>
</dbReference>
<dbReference type="InterPro" id="IPR036390">
    <property type="entry name" value="WH_DNA-bd_sf"/>
</dbReference>
<dbReference type="AlphaFoldDB" id="A0A835YN41"/>
<name>A0A835YN41_9STRA</name>
<dbReference type="GO" id="GO:0005634">
    <property type="term" value="C:nucleus"/>
    <property type="evidence" value="ECO:0007669"/>
    <property type="project" value="UniProtKB-SubCell"/>
</dbReference>
<dbReference type="PRINTS" id="PR00056">
    <property type="entry name" value="HSFDOMAIN"/>
</dbReference>
<keyword evidence="3" id="KW-0539">Nucleus</keyword>
<accession>A0A835YN41</accession>
<keyword evidence="2 7" id="KW-0238">DNA-binding</keyword>
<dbReference type="PANTHER" id="PTHR10015">
    <property type="entry name" value="HEAT SHOCK TRANSCRIPTION FACTOR"/>
    <property type="match status" value="1"/>
</dbReference>
<dbReference type="SUPFAM" id="SSF46785">
    <property type="entry name" value="Winged helix' DNA-binding domain"/>
    <property type="match status" value="1"/>
</dbReference>
<sequence>MQTQHGYTDQGQLRPLTATAPAGFPYVLISILENESPEIITWSSTGRAFGIRNMAAFKTKILPQYFKHDKFSSFQRQLNLYGFRKIVKGRESGCYIHCYFQRGHPELLKQVRRGQVPPCPPRYERKVYGCSTRPRQGAGSALDGTARTSDSSSDSEPEMRRAFDAAPPRQAYGGAGGYGAAHAHSHLQQHVQQQPPPGGVDGAPWDGSFREQMERRETSSRRVTKLFPGRSTPLGAAFGAPAPAYTAPLDAPVLPHAQQHAMAFNGAPAAFGY</sequence>
<evidence type="ECO:0000256" key="1">
    <source>
        <dbReference type="ARBA" id="ARBA00004123"/>
    </source>
</evidence>
<dbReference type="InterPro" id="IPR036388">
    <property type="entry name" value="WH-like_DNA-bd_sf"/>
</dbReference>
<keyword evidence="8" id="KW-1185">Reference proteome</keyword>
<evidence type="ECO:0000313" key="7">
    <source>
        <dbReference type="EMBL" id="KAG5177876.1"/>
    </source>
</evidence>
<dbReference type="SMART" id="SM00415">
    <property type="entry name" value="HSF"/>
    <property type="match status" value="1"/>
</dbReference>
<feature type="compositionally biased region" description="Low complexity" evidence="5">
    <location>
        <begin position="180"/>
        <end position="193"/>
    </location>
</feature>
<organism evidence="7 8">
    <name type="scientific">Tribonema minus</name>
    <dbReference type="NCBI Taxonomy" id="303371"/>
    <lineage>
        <taxon>Eukaryota</taxon>
        <taxon>Sar</taxon>
        <taxon>Stramenopiles</taxon>
        <taxon>Ochrophyta</taxon>
        <taxon>PX clade</taxon>
        <taxon>Xanthophyceae</taxon>
        <taxon>Tribonematales</taxon>
        <taxon>Tribonemataceae</taxon>
        <taxon>Tribonema</taxon>
    </lineage>
</organism>
<evidence type="ECO:0000256" key="3">
    <source>
        <dbReference type="ARBA" id="ARBA00023242"/>
    </source>
</evidence>
<evidence type="ECO:0000256" key="4">
    <source>
        <dbReference type="RuleBase" id="RU004020"/>
    </source>
</evidence>
<comment type="caution">
    <text evidence="7">The sequence shown here is derived from an EMBL/GenBank/DDBJ whole genome shotgun (WGS) entry which is preliminary data.</text>
</comment>
<dbReference type="Gene3D" id="1.10.10.10">
    <property type="entry name" value="Winged helix-like DNA-binding domain superfamily/Winged helix DNA-binding domain"/>
    <property type="match status" value="1"/>
</dbReference>
<dbReference type="GO" id="GO:0003700">
    <property type="term" value="F:DNA-binding transcription factor activity"/>
    <property type="evidence" value="ECO:0007669"/>
    <property type="project" value="InterPro"/>
</dbReference>
<feature type="non-terminal residue" evidence="7">
    <location>
        <position position="1"/>
    </location>
</feature>
<gene>
    <name evidence="7" type="ORF">JKP88DRAFT_202196</name>
</gene>
<comment type="subcellular location">
    <subcellularLocation>
        <location evidence="1">Nucleus</location>
    </subcellularLocation>
</comment>
<dbReference type="InterPro" id="IPR000232">
    <property type="entry name" value="HSF_DNA-bd"/>
</dbReference>
<reference evidence="7" key="1">
    <citation type="submission" date="2021-02" db="EMBL/GenBank/DDBJ databases">
        <title>First Annotated Genome of the Yellow-green Alga Tribonema minus.</title>
        <authorList>
            <person name="Mahan K.M."/>
        </authorList>
    </citation>
    <scope>NUCLEOTIDE SEQUENCE</scope>
    <source>
        <strain evidence="7">UTEX B ZZ1240</strain>
    </source>
</reference>
<comment type="similarity">
    <text evidence="4">Belongs to the HSF family.</text>
</comment>
<dbReference type="OrthoDB" id="60033at2759"/>
<dbReference type="FunFam" id="1.10.10.10:FF:000479">
    <property type="entry name" value="Predicted protein"/>
    <property type="match status" value="1"/>
</dbReference>
<proteinExistence type="inferred from homology"/>
<feature type="domain" description="HSF-type DNA-binding" evidence="6">
    <location>
        <begin position="20"/>
        <end position="114"/>
    </location>
</feature>
<dbReference type="EMBL" id="JAFCMP010000521">
    <property type="protein sequence ID" value="KAG5177876.1"/>
    <property type="molecule type" value="Genomic_DNA"/>
</dbReference>
<dbReference type="PANTHER" id="PTHR10015:SF427">
    <property type="entry name" value="HEAT SHOCK FACTOR PROTEIN"/>
    <property type="match status" value="1"/>
</dbReference>
<dbReference type="Pfam" id="PF00447">
    <property type="entry name" value="HSF_DNA-bind"/>
    <property type="match status" value="1"/>
</dbReference>
<evidence type="ECO:0000256" key="5">
    <source>
        <dbReference type="SAM" id="MobiDB-lite"/>
    </source>
</evidence>
<feature type="compositionally biased region" description="Basic and acidic residues" evidence="5">
    <location>
        <begin position="208"/>
        <end position="220"/>
    </location>
</feature>